<name>A0A3B1CXQ6_9ZZZZ</name>
<sequence length="65" mass="7216">MYKEFYGLRERPFNKTPDPGFSMYSGGIPRLINSIATSALLDAFSKDSQLVDNTNVMDAVEEPGL</sequence>
<protein>
    <submittedName>
        <fullName evidence="1">Uncharacterized protein</fullName>
    </submittedName>
</protein>
<proteinExistence type="predicted"/>
<reference evidence="1" key="1">
    <citation type="submission" date="2018-06" db="EMBL/GenBank/DDBJ databases">
        <authorList>
            <person name="Zhirakovskaya E."/>
        </authorList>
    </citation>
    <scope>NUCLEOTIDE SEQUENCE</scope>
</reference>
<gene>
    <name evidence="1" type="ORF">MNBD_NITROSPIRAE03-80</name>
</gene>
<evidence type="ECO:0000313" key="1">
    <source>
        <dbReference type="EMBL" id="VAX31321.1"/>
    </source>
</evidence>
<organism evidence="1">
    <name type="scientific">hydrothermal vent metagenome</name>
    <dbReference type="NCBI Taxonomy" id="652676"/>
    <lineage>
        <taxon>unclassified sequences</taxon>
        <taxon>metagenomes</taxon>
        <taxon>ecological metagenomes</taxon>
    </lineage>
</organism>
<dbReference type="AlphaFoldDB" id="A0A3B1CXQ6"/>
<dbReference type="EMBL" id="UOGI01000105">
    <property type="protein sequence ID" value="VAX31321.1"/>
    <property type="molecule type" value="Genomic_DNA"/>
</dbReference>
<accession>A0A3B1CXQ6</accession>